<dbReference type="EMBL" id="BPQJ01000061">
    <property type="protein sequence ID" value="GJD66334.1"/>
    <property type="molecule type" value="Genomic_DNA"/>
</dbReference>
<keyword evidence="4 8" id="KW-0378">Hydrolase</keyword>
<name>A0AA37HIR8_9HYPH</name>
<dbReference type="InterPro" id="IPR003738">
    <property type="entry name" value="SRAP"/>
</dbReference>
<keyword evidence="2 8" id="KW-0645">Protease</keyword>
<dbReference type="EC" id="3.4.-.-" evidence="8"/>
<keyword evidence="3" id="KW-0227">DNA damage</keyword>
<evidence type="ECO:0000256" key="1">
    <source>
        <dbReference type="ARBA" id="ARBA00008136"/>
    </source>
</evidence>
<dbReference type="GO" id="GO:0016829">
    <property type="term" value="F:lyase activity"/>
    <property type="evidence" value="ECO:0007669"/>
    <property type="project" value="UniProtKB-KW"/>
</dbReference>
<accession>A0AA37HIR8</accession>
<protein>
    <recommendedName>
        <fullName evidence="8">Abasic site processing protein</fullName>
        <ecNumber evidence="8">3.4.-.-</ecNumber>
    </recommendedName>
</protein>
<evidence type="ECO:0000256" key="2">
    <source>
        <dbReference type="ARBA" id="ARBA00022670"/>
    </source>
</evidence>
<organism evidence="9 10">
    <name type="scientific">Methylobacterium frigidaeris</name>
    <dbReference type="NCBI Taxonomy" id="2038277"/>
    <lineage>
        <taxon>Bacteria</taxon>
        <taxon>Pseudomonadati</taxon>
        <taxon>Pseudomonadota</taxon>
        <taxon>Alphaproteobacteria</taxon>
        <taxon>Hyphomicrobiales</taxon>
        <taxon>Methylobacteriaceae</taxon>
        <taxon>Methylobacterium</taxon>
    </lineage>
</organism>
<reference evidence="9" key="1">
    <citation type="journal article" date="2016" name="Front. Microbiol.">
        <title>Genome Sequence of the Piezophilic, Mesophilic Sulfate-Reducing Bacterium Desulfovibrio indicus J2T.</title>
        <authorList>
            <person name="Cao J."/>
            <person name="Maignien L."/>
            <person name="Shao Z."/>
            <person name="Alain K."/>
            <person name="Jebbar M."/>
        </authorList>
    </citation>
    <scope>NUCLEOTIDE SEQUENCE</scope>
    <source>
        <strain evidence="9">JCM 32048</strain>
    </source>
</reference>
<dbReference type="SUPFAM" id="SSF143081">
    <property type="entry name" value="BB1717-like"/>
    <property type="match status" value="1"/>
</dbReference>
<dbReference type="GO" id="GO:0106300">
    <property type="term" value="P:protein-DNA covalent cross-linking repair"/>
    <property type="evidence" value="ECO:0007669"/>
    <property type="project" value="InterPro"/>
</dbReference>
<keyword evidence="6" id="KW-0238">DNA-binding</keyword>
<dbReference type="Proteomes" id="UP001055286">
    <property type="component" value="Unassembled WGS sequence"/>
</dbReference>
<evidence type="ECO:0000256" key="6">
    <source>
        <dbReference type="ARBA" id="ARBA00023125"/>
    </source>
</evidence>
<sequence>MRNVASPYWRPWLKPAHRCLVPITSFSEYASTKPRKTPVWFALDESRPLFAFAGIWRPLTGVREPKREEPLPEEHRLFSFLTTEANGVVGPVHPKAMPVLLTTADDGRTWLEAPAEEALQLQRPLSDEMMAEVARGMRQDGI</sequence>
<evidence type="ECO:0000313" key="9">
    <source>
        <dbReference type="EMBL" id="GJD66334.1"/>
    </source>
</evidence>
<dbReference type="Gene3D" id="3.90.1680.10">
    <property type="entry name" value="SOS response associated peptidase-like"/>
    <property type="match status" value="1"/>
</dbReference>
<evidence type="ECO:0000256" key="5">
    <source>
        <dbReference type="ARBA" id="ARBA00023124"/>
    </source>
</evidence>
<keyword evidence="10" id="KW-1185">Reference proteome</keyword>
<dbReference type="GO" id="GO:0003697">
    <property type="term" value="F:single-stranded DNA binding"/>
    <property type="evidence" value="ECO:0007669"/>
    <property type="project" value="InterPro"/>
</dbReference>
<dbReference type="GO" id="GO:0006508">
    <property type="term" value="P:proteolysis"/>
    <property type="evidence" value="ECO:0007669"/>
    <property type="project" value="UniProtKB-KW"/>
</dbReference>
<comment type="caution">
    <text evidence="9">The sequence shown here is derived from an EMBL/GenBank/DDBJ whole genome shotgun (WGS) entry which is preliminary data.</text>
</comment>
<reference evidence="9" key="2">
    <citation type="submission" date="2021-08" db="EMBL/GenBank/DDBJ databases">
        <authorList>
            <person name="Tani A."/>
            <person name="Ola A."/>
            <person name="Ogura Y."/>
            <person name="Katsura K."/>
            <person name="Hayashi T."/>
        </authorList>
    </citation>
    <scope>NUCLEOTIDE SEQUENCE</scope>
    <source>
        <strain evidence="9">JCM 32048</strain>
    </source>
</reference>
<evidence type="ECO:0000256" key="3">
    <source>
        <dbReference type="ARBA" id="ARBA00022763"/>
    </source>
</evidence>
<proteinExistence type="inferred from homology"/>
<evidence type="ECO:0000256" key="7">
    <source>
        <dbReference type="ARBA" id="ARBA00023239"/>
    </source>
</evidence>
<dbReference type="GO" id="GO:0008233">
    <property type="term" value="F:peptidase activity"/>
    <property type="evidence" value="ECO:0007669"/>
    <property type="project" value="UniProtKB-KW"/>
</dbReference>
<keyword evidence="5" id="KW-0190">Covalent protein-DNA linkage</keyword>
<evidence type="ECO:0000256" key="8">
    <source>
        <dbReference type="RuleBase" id="RU364100"/>
    </source>
</evidence>
<dbReference type="Pfam" id="PF02586">
    <property type="entry name" value="SRAP"/>
    <property type="match status" value="1"/>
</dbReference>
<keyword evidence="7" id="KW-0456">Lyase</keyword>
<evidence type="ECO:0000256" key="4">
    <source>
        <dbReference type="ARBA" id="ARBA00022801"/>
    </source>
</evidence>
<dbReference type="AlphaFoldDB" id="A0AA37HIR8"/>
<dbReference type="PANTHER" id="PTHR13604">
    <property type="entry name" value="DC12-RELATED"/>
    <property type="match status" value="1"/>
</dbReference>
<comment type="similarity">
    <text evidence="1 8">Belongs to the SOS response-associated peptidase family.</text>
</comment>
<dbReference type="InterPro" id="IPR036590">
    <property type="entry name" value="SRAP-like"/>
</dbReference>
<evidence type="ECO:0000313" key="10">
    <source>
        <dbReference type="Proteomes" id="UP001055286"/>
    </source>
</evidence>
<gene>
    <name evidence="9" type="ORF">MPEAHAMD_6531</name>
</gene>
<dbReference type="PANTHER" id="PTHR13604:SF0">
    <property type="entry name" value="ABASIC SITE PROCESSING PROTEIN HMCES"/>
    <property type="match status" value="1"/>
</dbReference>